<dbReference type="VEuPathDB" id="AmoebaDB:NF0054620"/>
<feature type="compositionally biased region" description="Polar residues" evidence="1">
    <location>
        <begin position="392"/>
        <end position="404"/>
    </location>
</feature>
<gene>
    <name evidence="2" type="ORF">FDP41_007177</name>
</gene>
<comment type="caution">
    <text evidence="2">The sequence shown here is derived from an EMBL/GenBank/DDBJ whole genome shotgun (WGS) entry which is preliminary data.</text>
</comment>
<organism evidence="2 3">
    <name type="scientific">Naegleria fowleri</name>
    <name type="common">Brain eating amoeba</name>
    <dbReference type="NCBI Taxonomy" id="5763"/>
    <lineage>
        <taxon>Eukaryota</taxon>
        <taxon>Discoba</taxon>
        <taxon>Heterolobosea</taxon>
        <taxon>Tetramitia</taxon>
        <taxon>Eutetramitia</taxon>
        <taxon>Vahlkampfiidae</taxon>
        <taxon>Naegleria</taxon>
    </lineage>
</organism>
<sequence length="710" mass="78910">MMDRRISIVSATVVSQQPIPFQPSEPELFLPNNNNNNGYNLVNTTTIVDSSSSPPPNNNNNRNYHSNHIPIQQQQQQQQQRTTTTTNNSIMSLNQPSQPTYNQQAHLQDPSRSHFSLVSSQSVHPSIPQPFTPPKQQHLYSSPSSSNSSSSYNNPSMVVHSNHQQHFNNYQFPPQQQHNHSPFSSKPQHVNNNSYTNNLVDTSQKILPSISEWFRGDSTGMTEMSPMSMTPSFDTMPQEASSPPNVSFSSSILVALNQKNVTQHSTHSQPSSELQPHPSVACEFRLNSQSAVNVSPQPTTVSQFVQNHSNIPHSHHVHEKSTRIVQSKSLLRTNSDSSGCSMSPKNSSSSAHGDFNTQSLISTNHQTHQSVINQNVCPAENVRKPNRGKAPNRQSNFNSAQSGESHNTTQTNTCSNNNHQASTSCQDQQHSSTINVMKNNSNHMDTSHSSPIVKVATTTSAVVETTTRHEKRHNNNQTQQDHTNNKKDNIVLVVENVESIKQYIAEKEMAQQHYSTSGGHHSRRISAKEVWNSIAAATAANNGKFLNENKIKKQSKMKHSRANSPMSLGGGSSASPSILERRFSNVSLFEKLSLEDVDMKTSVTSSTSQDHNMMNNIHNSNNGMNNNNLQGHNNQVSTGPFITPNAYPSQMQHLHPSQALQLPIPQTNNNTTTSNVHLLGNEFVDFSKGEHEIQKKTRGEKVYKFKMIKF</sequence>
<feature type="compositionally biased region" description="Low complexity" evidence="1">
    <location>
        <begin position="140"/>
        <end position="156"/>
    </location>
</feature>
<dbReference type="EMBL" id="VFQX01000058">
    <property type="protein sequence ID" value="KAF0973790.1"/>
    <property type="molecule type" value="Genomic_DNA"/>
</dbReference>
<feature type="compositionally biased region" description="Polar residues" evidence="1">
    <location>
        <begin position="159"/>
        <end position="191"/>
    </location>
</feature>
<feature type="region of interest" description="Disordered" evidence="1">
    <location>
        <begin position="465"/>
        <end position="484"/>
    </location>
</feature>
<feature type="compositionally biased region" description="Polar residues" evidence="1">
    <location>
        <begin position="113"/>
        <end position="124"/>
    </location>
</feature>
<name>A0A6A5BIB1_NAEFO</name>
<evidence type="ECO:0000313" key="3">
    <source>
        <dbReference type="Proteomes" id="UP000444721"/>
    </source>
</evidence>
<dbReference type="AlphaFoldDB" id="A0A6A5BIB1"/>
<proteinExistence type="predicted"/>
<evidence type="ECO:0000256" key="1">
    <source>
        <dbReference type="SAM" id="MobiDB-lite"/>
    </source>
</evidence>
<dbReference type="RefSeq" id="XP_044558503.1">
    <property type="nucleotide sequence ID" value="XM_044710893.1"/>
</dbReference>
<dbReference type="GeneID" id="68114395"/>
<feature type="compositionally biased region" description="Polar residues" evidence="1">
    <location>
        <begin position="421"/>
        <end position="430"/>
    </location>
</feature>
<keyword evidence="3" id="KW-1185">Reference proteome</keyword>
<feature type="region of interest" description="Disordered" evidence="1">
    <location>
        <begin position="553"/>
        <end position="577"/>
    </location>
</feature>
<dbReference type="VEuPathDB" id="AmoebaDB:NfTy_009350"/>
<evidence type="ECO:0000313" key="2">
    <source>
        <dbReference type="EMBL" id="KAF0973790.1"/>
    </source>
</evidence>
<protein>
    <submittedName>
        <fullName evidence="2">Uncharacterized protein</fullName>
    </submittedName>
</protein>
<feature type="region of interest" description="Disordered" evidence="1">
    <location>
        <begin position="332"/>
        <end position="357"/>
    </location>
</feature>
<accession>A0A6A5BIB1</accession>
<dbReference type="VEuPathDB" id="AmoebaDB:FDP41_007177"/>
<feature type="compositionally biased region" description="Low complexity" evidence="1">
    <location>
        <begin position="405"/>
        <end position="420"/>
    </location>
</feature>
<feature type="compositionally biased region" description="Polar residues" evidence="1">
    <location>
        <begin position="87"/>
        <end position="106"/>
    </location>
</feature>
<feature type="compositionally biased region" description="Low complexity" evidence="1">
    <location>
        <begin position="45"/>
        <end position="86"/>
    </location>
</feature>
<reference evidence="2 3" key="1">
    <citation type="journal article" date="2019" name="Sci. Rep.">
        <title>Nanopore sequencing improves the draft genome of the human pathogenic amoeba Naegleria fowleri.</title>
        <authorList>
            <person name="Liechti N."/>
            <person name="Schurch N."/>
            <person name="Bruggmann R."/>
            <person name="Wittwer M."/>
        </authorList>
    </citation>
    <scope>NUCLEOTIDE SEQUENCE [LARGE SCALE GENOMIC DNA]</scope>
    <source>
        <strain evidence="2 3">ATCC 30894</strain>
    </source>
</reference>
<feature type="region of interest" description="Disordered" evidence="1">
    <location>
        <begin position="45"/>
        <end position="191"/>
    </location>
</feature>
<dbReference type="OrthoDB" id="10630616at2759"/>
<feature type="region of interest" description="Disordered" evidence="1">
    <location>
        <begin position="381"/>
        <end position="430"/>
    </location>
</feature>
<dbReference type="Proteomes" id="UP000444721">
    <property type="component" value="Unassembled WGS sequence"/>
</dbReference>